<organism evidence="1 2">
    <name type="scientific">Rippkaea orientalis (strain PCC 8801 / RF-1)</name>
    <name type="common">Cyanothece sp. (strain PCC 8801)</name>
    <dbReference type="NCBI Taxonomy" id="41431"/>
    <lineage>
        <taxon>Bacteria</taxon>
        <taxon>Bacillati</taxon>
        <taxon>Cyanobacteriota</taxon>
        <taxon>Cyanophyceae</taxon>
        <taxon>Oscillatoriophycideae</taxon>
        <taxon>Chroococcales</taxon>
        <taxon>Aphanothecaceae</taxon>
        <taxon>Rippkaea</taxon>
        <taxon>Rippkaea orientalis</taxon>
    </lineage>
</organism>
<dbReference type="STRING" id="41431.PCC8801_0139"/>
<dbReference type="Proteomes" id="UP000008204">
    <property type="component" value="Chromosome"/>
</dbReference>
<evidence type="ECO:0000313" key="2">
    <source>
        <dbReference type="Proteomes" id="UP000008204"/>
    </source>
</evidence>
<dbReference type="KEGG" id="cyp:PCC8801_0139"/>
<evidence type="ECO:0000313" key="1">
    <source>
        <dbReference type="EMBL" id="ACK64245.1"/>
    </source>
</evidence>
<dbReference type="HOGENOM" id="CLU_3308346_0_0_3"/>
<dbReference type="EMBL" id="CP001287">
    <property type="protein sequence ID" value="ACK64245.1"/>
    <property type="molecule type" value="Genomic_DNA"/>
</dbReference>
<proteinExistence type="predicted"/>
<reference evidence="2" key="1">
    <citation type="journal article" date="2011" name="MBio">
        <title>Novel metabolic attributes of the genus Cyanothece, comprising a group of unicellular nitrogen-fixing Cyanobacteria.</title>
        <authorList>
            <person name="Bandyopadhyay A."/>
            <person name="Elvitigala T."/>
            <person name="Welsh E."/>
            <person name="Stockel J."/>
            <person name="Liberton M."/>
            <person name="Min H."/>
            <person name="Sherman L.A."/>
            <person name="Pakrasi H.B."/>
        </authorList>
    </citation>
    <scope>NUCLEOTIDE SEQUENCE [LARGE SCALE GENOMIC DNA]</scope>
    <source>
        <strain evidence="2">PCC 8801</strain>
    </source>
</reference>
<keyword evidence="2" id="KW-1185">Reference proteome</keyword>
<name>B7K1T8_RIPO1</name>
<accession>B7K1T8</accession>
<gene>
    <name evidence="1" type="ordered locus">PCC8801_0139</name>
</gene>
<sequence>MLDSTSKVPRCLKQQLMSQFSVNYELMVLLGIADADESC</sequence>
<protein>
    <submittedName>
        <fullName evidence="1">Uncharacterized protein</fullName>
    </submittedName>
</protein>
<dbReference type="AlphaFoldDB" id="B7K1T8"/>